<keyword evidence="4" id="KW-1185">Reference proteome</keyword>
<dbReference type="NCBIfam" id="NF006505">
    <property type="entry name" value="PRK08939.1"/>
    <property type="match status" value="1"/>
</dbReference>
<evidence type="ECO:0000313" key="3">
    <source>
        <dbReference type="EMBL" id="MBS9335696.1"/>
    </source>
</evidence>
<gene>
    <name evidence="3" type="primary">dnaI</name>
    <name evidence="3" type="ORF">G6R28_00400</name>
</gene>
<dbReference type="CDD" id="cd00009">
    <property type="entry name" value="AAA"/>
    <property type="match status" value="1"/>
</dbReference>
<evidence type="ECO:0000313" key="4">
    <source>
        <dbReference type="Proteomes" id="UP000735205"/>
    </source>
</evidence>
<dbReference type="PANTHER" id="PTHR30050:SF8">
    <property type="entry name" value="PRIMOSOMAL PROTEIN DNAI"/>
    <property type="match status" value="1"/>
</dbReference>
<proteinExistence type="predicted"/>
<dbReference type="InterPro" id="IPR002611">
    <property type="entry name" value="IstB_ATP-bd"/>
</dbReference>
<feature type="domain" description="Primosomal DnaI N-terminal" evidence="2">
    <location>
        <begin position="1"/>
        <end position="95"/>
    </location>
</feature>
<dbReference type="InterPro" id="IPR009928">
    <property type="entry name" value="DnaI_N"/>
</dbReference>
<dbReference type="SUPFAM" id="SSF52540">
    <property type="entry name" value="P-loop containing nucleoside triphosphate hydrolases"/>
    <property type="match status" value="1"/>
</dbReference>
<dbReference type="PANTHER" id="PTHR30050">
    <property type="entry name" value="CHROMOSOMAL REPLICATION INITIATOR PROTEIN DNAA"/>
    <property type="match status" value="1"/>
</dbReference>
<protein>
    <submittedName>
        <fullName evidence="3">Primosomal protein DnaI</fullName>
    </submittedName>
</protein>
<dbReference type="Pfam" id="PF01695">
    <property type="entry name" value="IstB_IS21"/>
    <property type="match status" value="1"/>
</dbReference>
<comment type="caution">
    <text evidence="3">The sequence shown here is derived from an EMBL/GenBank/DDBJ whole genome shotgun (WGS) entry which is preliminary data.</text>
</comment>
<name>A0ABS5QRE1_9LACO</name>
<evidence type="ECO:0000259" key="1">
    <source>
        <dbReference type="Pfam" id="PF01695"/>
    </source>
</evidence>
<feature type="domain" description="IstB-like ATP-binding" evidence="1">
    <location>
        <begin position="168"/>
        <end position="317"/>
    </location>
</feature>
<dbReference type="Proteomes" id="UP000735205">
    <property type="component" value="Unassembled WGS sequence"/>
</dbReference>
<organism evidence="3 4">
    <name type="scientific">Fructobacillus papyrifericola</name>
    <dbReference type="NCBI Taxonomy" id="2713172"/>
    <lineage>
        <taxon>Bacteria</taxon>
        <taxon>Bacillati</taxon>
        <taxon>Bacillota</taxon>
        <taxon>Bacilli</taxon>
        <taxon>Lactobacillales</taxon>
        <taxon>Lactobacillaceae</taxon>
        <taxon>Fructobacillus</taxon>
    </lineage>
</organism>
<dbReference type="RefSeq" id="WP_213792274.1">
    <property type="nucleotide sequence ID" value="NZ_JAAMFJ010000001.1"/>
</dbReference>
<dbReference type="Pfam" id="PF07319">
    <property type="entry name" value="DnaI_N"/>
    <property type="match status" value="1"/>
</dbReference>
<sequence>MQDLASVLKDFQKRYPKLGNDQAAKAFEAIQADSDIQAFFAKNQAILKKDALVVAVTDLFEFVREKKREEAGKPALYPGYRPTLVVEKGYPHVAYEPTEETKKTLRQAALLRSIAVPKAVAKADLNQIVQEVANDEGRAPAVAAVVATFSGLVSQKEKGQDAEFIPGVYLSGDFGVGKTYLMGALANALAYNGIGVMMVHWSTMIERLKGSFGANGDQSLLALIDDAKKAPVLILDDLGADTLSSWSRDSVLAVILEYRMQHELTTCFTSNFDLQSLEKYLAQTKDGLEPGKAARLMQRVLFLSKPVAMAGENRRLKR</sequence>
<dbReference type="Gene3D" id="3.40.50.300">
    <property type="entry name" value="P-loop containing nucleotide triphosphate hydrolases"/>
    <property type="match status" value="1"/>
</dbReference>
<evidence type="ECO:0000259" key="2">
    <source>
        <dbReference type="Pfam" id="PF07319"/>
    </source>
</evidence>
<reference evidence="3 4" key="1">
    <citation type="submission" date="2020-02" db="EMBL/GenBank/DDBJ databases">
        <title>Fructobacillus sp. isolated from paper mulberry of Taiwan.</title>
        <authorList>
            <person name="Lin S.-T."/>
        </authorList>
    </citation>
    <scope>NUCLEOTIDE SEQUENCE [LARGE SCALE GENOMIC DNA]</scope>
    <source>
        <strain evidence="3 4">M1-21</strain>
    </source>
</reference>
<accession>A0ABS5QRE1</accession>
<dbReference type="InterPro" id="IPR027417">
    <property type="entry name" value="P-loop_NTPase"/>
</dbReference>
<dbReference type="EMBL" id="JAAMFJ010000001">
    <property type="protein sequence ID" value="MBS9335696.1"/>
    <property type="molecule type" value="Genomic_DNA"/>
</dbReference>